<keyword evidence="4 6" id="KW-0472">Membrane</keyword>
<feature type="domain" description="Major facilitator superfamily (MFS) profile" evidence="7">
    <location>
        <begin position="45"/>
        <end position="449"/>
    </location>
</feature>
<feature type="region of interest" description="Disordered" evidence="5">
    <location>
        <begin position="1"/>
        <end position="28"/>
    </location>
</feature>
<feature type="transmembrane region" description="Helical" evidence="6">
    <location>
        <begin position="204"/>
        <end position="222"/>
    </location>
</feature>
<dbReference type="OrthoDB" id="9787026at2"/>
<dbReference type="Pfam" id="PF07690">
    <property type="entry name" value="MFS_1"/>
    <property type="match status" value="1"/>
</dbReference>
<feature type="compositionally biased region" description="Basic and acidic residues" evidence="5">
    <location>
        <begin position="1"/>
        <end position="18"/>
    </location>
</feature>
<feature type="transmembrane region" description="Helical" evidence="6">
    <location>
        <begin position="271"/>
        <end position="292"/>
    </location>
</feature>
<keyword evidence="3 6" id="KW-1133">Transmembrane helix</keyword>
<dbReference type="PANTHER" id="PTHR23508:SF10">
    <property type="entry name" value="CARBOXYLIC ACID TRANSPORTER PROTEIN HOMOLOG"/>
    <property type="match status" value="1"/>
</dbReference>
<dbReference type="PROSITE" id="PS00217">
    <property type="entry name" value="SUGAR_TRANSPORT_2"/>
    <property type="match status" value="1"/>
</dbReference>
<keyword evidence="9" id="KW-1185">Reference proteome</keyword>
<dbReference type="Proteomes" id="UP000294555">
    <property type="component" value="Unassembled WGS sequence"/>
</dbReference>
<dbReference type="AlphaFoldDB" id="A0A4R1NSP2"/>
<feature type="transmembrane region" description="Helical" evidence="6">
    <location>
        <begin position="337"/>
        <end position="356"/>
    </location>
</feature>
<feature type="transmembrane region" description="Helical" evidence="6">
    <location>
        <begin position="83"/>
        <end position="102"/>
    </location>
</feature>
<feature type="transmembrane region" description="Helical" evidence="6">
    <location>
        <begin position="395"/>
        <end position="418"/>
    </location>
</feature>
<reference evidence="8 9" key="1">
    <citation type="submission" date="2019-02" db="EMBL/GenBank/DDBJ databases">
        <title>Investigation of anaerobic lignin degradation for improved lignocellulosic biofuels.</title>
        <authorList>
            <person name="Deangelis K."/>
        </authorList>
    </citation>
    <scope>NUCLEOTIDE SEQUENCE [LARGE SCALE GENOMIC DNA]</scope>
    <source>
        <strain evidence="8 9">159R</strain>
    </source>
</reference>
<dbReference type="InterPro" id="IPR020846">
    <property type="entry name" value="MFS_dom"/>
</dbReference>
<gene>
    <name evidence="8" type="ORF">EZJ58_5818</name>
</gene>
<dbReference type="GO" id="GO:0046943">
    <property type="term" value="F:carboxylic acid transmembrane transporter activity"/>
    <property type="evidence" value="ECO:0007669"/>
    <property type="project" value="TreeGrafter"/>
</dbReference>
<dbReference type="InterPro" id="IPR036259">
    <property type="entry name" value="MFS_trans_sf"/>
</dbReference>
<feature type="transmembrane region" description="Helical" evidence="6">
    <location>
        <begin position="362"/>
        <end position="383"/>
    </location>
</feature>
<dbReference type="InterPro" id="IPR005829">
    <property type="entry name" value="Sugar_transporter_CS"/>
</dbReference>
<evidence type="ECO:0000256" key="2">
    <source>
        <dbReference type="ARBA" id="ARBA00022692"/>
    </source>
</evidence>
<feature type="transmembrane region" description="Helical" evidence="6">
    <location>
        <begin position="114"/>
        <end position="133"/>
    </location>
</feature>
<feature type="transmembrane region" description="Helical" evidence="6">
    <location>
        <begin position="424"/>
        <end position="444"/>
    </location>
</feature>
<dbReference type="Gene3D" id="1.20.1250.20">
    <property type="entry name" value="MFS general substrate transporter like domains"/>
    <property type="match status" value="2"/>
</dbReference>
<comment type="subcellular location">
    <subcellularLocation>
        <location evidence="1">Endomembrane system</location>
        <topology evidence="1">Multi-pass membrane protein</topology>
    </subcellularLocation>
</comment>
<evidence type="ECO:0000313" key="9">
    <source>
        <dbReference type="Proteomes" id="UP000294555"/>
    </source>
</evidence>
<evidence type="ECO:0000256" key="6">
    <source>
        <dbReference type="SAM" id="Phobius"/>
    </source>
</evidence>
<dbReference type="SUPFAM" id="SSF103473">
    <property type="entry name" value="MFS general substrate transporter"/>
    <property type="match status" value="1"/>
</dbReference>
<evidence type="ECO:0000256" key="1">
    <source>
        <dbReference type="ARBA" id="ARBA00004127"/>
    </source>
</evidence>
<dbReference type="PANTHER" id="PTHR23508">
    <property type="entry name" value="CARBOXYLIC ACID TRANSPORTER PROTEIN HOMOLOG"/>
    <property type="match status" value="1"/>
</dbReference>
<dbReference type="EMBL" id="SJOI01000001">
    <property type="protein sequence ID" value="TCL07490.1"/>
    <property type="molecule type" value="Genomic_DNA"/>
</dbReference>
<feature type="transmembrane region" description="Helical" evidence="6">
    <location>
        <begin position="41"/>
        <end position="62"/>
    </location>
</feature>
<name>A0A4R1NSP2_9GAMM</name>
<sequence>MGKEELSLLNPEENRREPVASTNDTLNSTGKRRFFPKAHPLSWWMLVITTLAILMNSIDRIILPTLLPAIMKDFNLTEIQVGWLNSLSFFGTLSGAVIFGIFSDFVGTGHKRCYSWTVAVIVEVVSGVATAFCKTLGAFQALRIFMGMGTGGSEPINVALLGEWWQKENRGFAIGVHHTGFPLGQFIGPVLIAGILAFGTWRQAFLFIPLIGLSIVFIQYFVGTKKNHQKVMQWIAENKLTQPIEPVTDVKRDSFRTALGKSLSCLKNRNCLLAISLIFGFTWAEMGIANFLTLQLTREVGLPLSTAAIISGASGLTGWIGQILWGGYSDVKGRKSSLGIIIFGWMIATALCMYIHSAAFGWGILIFWGLFRNSPYPVAYALLIDSAPKAAASSMGLMIGLAVGIAGILVAPVTGWIIRDYGFNVHYMIIVGVLILSCLPLFFIKETITHKSA</sequence>
<protein>
    <submittedName>
        <fullName evidence="8">Putative MFS family arabinose efflux permease</fullName>
    </submittedName>
</protein>
<evidence type="ECO:0000256" key="4">
    <source>
        <dbReference type="ARBA" id="ARBA00023136"/>
    </source>
</evidence>
<keyword evidence="2 6" id="KW-0812">Transmembrane</keyword>
<accession>A0A4R1NSP2</accession>
<feature type="transmembrane region" description="Helical" evidence="6">
    <location>
        <begin position="304"/>
        <end position="325"/>
    </location>
</feature>
<organism evidence="8 9">
    <name type="scientific">Sodalis ligni</name>
    <dbReference type="NCBI Taxonomy" id="2697027"/>
    <lineage>
        <taxon>Bacteria</taxon>
        <taxon>Pseudomonadati</taxon>
        <taxon>Pseudomonadota</taxon>
        <taxon>Gammaproteobacteria</taxon>
        <taxon>Enterobacterales</taxon>
        <taxon>Bruguierivoracaceae</taxon>
        <taxon>Sodalis</taxon>
    </lineage>
</organism>
<proteinExistence type="predicted"/>
<evidence type="ECO:0000256" key="5">
    <source>
        <dbReference type="SAM" id="MobiDB-lite"/>
    </source>
</evidence>
<evidence type="ECO:0000259" key="7">
    <source>
        <dbReference type="PROSITE" id="PS50850"/>
    </source>
</evidence>
<feature type="transmembrane region" description="Helical" evidence="6">
    <location>
        <begin position="180"/>
        <end position="198"/>
    </location>
</feature>
<dbReference type="RefSeq" id="WP_132927668.1">
    <property type="nucleotide sequence ID" value="NZ_SJOI01000001.1"/>
</dbReference>
<dbReference type="GO" id="GO:0005886">
    <property type="term" value="C:plasma membrane"/>
    <property type="evidence" value="ECO:0007669"/>
    <property type="project" value="UniProtKB-SubCell"/>
</dbReference>
<dbReference type="PROSITE" id="PS50850">
    <property type="entry name" value="MFS"/>
    <property type="match status" value="1"/>
</dbReference>
<evidence type="ECO:0000313" key="8">
    <source>
        <dbReference type="EMBL" id="TCL07490.1"/>
    </source>
</evidence>
<comment type="caution">
    <text evidence="8">The sequence shown here is derived from an EMBL/GenBank/DDBJ whole genome shotgun (WGS) entry which is preliminary data.</text>
</comment>
<dbReference type="InterPro" id="IPR011701">
    <property type="entry name" value="MFS"/>
</dbReference>
<evidence type="ECO:0000256" key="3">
    <source>
        <dbReference type="ARBA" id="ARBA00022989"/>
    </source>
</evidence>